<feature type="transmembrane region" description="Helical" evidence="5">
    <location>
        <begin position="37"/>
        <end position="55"/>
    </location>
</feature>
<comment type="subcellular location">
    <subcellularLocation>
        <location evidence="1">Membrane</location>
    </subcellularLocation>
</comment>
<keyword evidence="4 5" id="KW-0472">Membrane</keyword>
<evidence type="ECO:0000256" key="5">
    <source>
        <dbReference type="SAM" id="Phobius"/>
    </source>
</evidence>
<keyword evidence="2 5" id="KW-0812">Transmembrane</keyword>
<dbReference type="GO" id="GO:0016020">
    <property type="term" value="C:membrane"/>
    <property type="evidence" value="ECO:0007669"/>
    <property type="project" value="UniProtKB-SubCell"/>
</dbReference>
<evidence type="ECO:0000256" key="2">
    <source>
        <dbReference type="ARBA" id="ARBA00022692"/>
    </source>
</evidence>
<evidence type="ECO:0000313" key="7">
    <source>
        <dbReference type="EMBL" id="SUZ63689.1"/>
    </source>
</evidence>
<dbReference type="InterPro" id="IPR050307">
    <property type="entry name" value="Sterol_Desaturase_Related"/>
</dbReference>
<evidence type="ECO:0000259" key="6">
    <source>
        <dbReference type="Pfam" id="PF04116"/>
    </source>
</evidence>
<reference evidence="7" key="1">
    <citation type="submission" date="2018-05" db="EMBL/GenBank/DDBJ databases">
        <authorList>
            <person name="Lanie J.A."/>
            <person name="Ng W.-L."/>
            <person name="Kazmierczak K.M."/>
            <person name="Andrzejewski T.M."/>
            <person name="Davidsen T.M."/>
            <person name="Wayne K.J."/>
            <person name="Tettelin H."/>
            <person name="Glass J.I."/>
            <person name="Rusch D."/>
            <person name="Podicherti R."/>
            <person name="Tsui H.-C.T."/>
            <person name="Winkler M.E."/>
        </authorList>
    </citation>
    <scope>NUCLEOTIDE SEQUENCE</scope>
</reference>
<dbReference type="PANTHER" id="PTHR11863">
    <property type="entry name" value="STEROL DESATURASE"/>
    <property type="match status" value="1"/>
</dbReference>
<protein>
    <recommendedName>
        <fullName evidence="6">Fatty acid hydroxylase domain-containing protein</fullName>
    </recommendedName>
</protein>
<organism evidence="7">
    <name type="scientific">marine metagenome</name>
    <dbReference type="NCBI Taxonomy" id="408172"/>
    <lineage>
        <taxon>unclassified sequences</taxon>
        <taxon>metagenomes</taxon>
        <taxon>ecological metagenomes</taxon>
    </lineage>
</organism>
<evidence type="ECO:0000256" key="3">
    <source>
        <dbReference type="ARBA" id="ARBA00022989"/>
    </source>
</evidence>
<dbReference type="Pfam" id="PF04116">
    <property type="entry name" value="FA_hydroxylase"/>
    <property type="match status" value="1"/>
</dbReference>
<sequence>MSFRESATHYLSYSIYPIVIVGCIGIFFTLLNLSAGIYVSTYMPVFLGAFSVIAFEFLTPHKIDWKPKTSDVTADALFMLVVQVLLPRGLSFVVAYYVLTSLESSSWTLGLWPDAWNIGLQVGLMVLFADFFRYWLHRWMHETRRLWKFHAVHHSPKKLYWLNVGRFHPIDKTLQFLFDALPFIILGVREDVLALYFVFYSINGFFQHCNIELQLGPLNYLISGPQLHRWHHSRISDEANSNYGNNIIVWDLLFGTYFLPKSRHVEELGLLNRSYPLDFVSQMQTPFSGDIDQTP</sequence>
<feature type="transmembrane region" description="Helical" evidence="5">
    <location>
        <begin position="118"/>
        <end position="136"/>
    </location>
</feature>
<dbReference type="GO" id="GO:0005506">
    <property type="term" value="F:iron ion binding"/>
    <property type="evidence" value="ECO:0007669"/>
    <property type="project" value="InterPro"/>
</dbReference>
<evidence type="ECO:0000256" key="4">
    <source>
        <dbReference type="ARBA" id="ARBA00023136"/>
    </source>
</evidence>
<keyword evidence="3 5" id="KW-1133">Transmembrane helix</keyword>
<feature type="domain" description="Fatty acid hydroxylase" evidence="6">
    <location>
        <begin position="124"/>
        <end position="256"/>
    </location>
</feature>
<dbReference type="GO" id="GO:0016491">
    <property type="term" value="F:oxidoreductase activity"/>
    <property type="evidence" value="ECO:0007669"/>
    <property type="project" value="InterPro"/>
</dbReference>
<name>A0A381PBW8_9ZZZZ</name>
<dbReference type="InterPro" id="IPR006694">
    <property type="entry name" value="Fatty_acid_hydroxylase"/>
</dbReference>
<accession>A0A381PBW8</accession>
<dbReference type="GO" id="GO:0008610">
    <property type="term" value="P:lipid biosynthetic process"/>
    <property type="evidence" value="ECO:0007669"/>
    <property type="project" value="InterPro"/>
</dbReference>
<dbReference type="PROSITE" id="PS51257">
    <property type="entry name" value="PROKAR_LIPOPROTEIN"/>
    <property type="match status" value="1"/>
</dbReference>
<dbReference type="AlphaFoldDB" id="A0A381PBW8"/>
<gene>
    <name evidence="7" type="ORF">METZ01_LOCUS16543</name>
</gene>
<proteinExistence type="predicted"/>
<evidence type="ECO:0000256" key="1">
    <source>
        <dbReference type="ARBA" id="ARBA00004370"/>
    </source>
</evidence>
<feature type="transmembrane region" description="Helical" evidence="5">
    <location>
        <begin position="76"/>
        <end position="98"/>
    </location>
</feature>
<feature type="transmembrane region" description="Helical" evidence="5">
    <location>
        <begin position="12"/>
        <end position="31"/>
    </location>
</feature>
<dbReference type="EMBL" id="UINC01000922">
    <property type="protein sequence ID" value="SUZ63689.1"/>
    <property type="molecule type" value="Genomic_DNA"/>
</dbReference>